<name>A0ABY4AR94_9MICO</name>
<evidence type="ECO:0000313" key="3">
    <source>
        <dbReference type="Proteomes" id="UP000831304"/>
    </source>
</evidence>
<keyword evidence="1" id="KW-0812">Transmembrane</keyword>
<gene>
    <name evidence="2" type="ORF">MTP13_15390</name>
</gene>
<keyword evidence="1" id="KW-0472">Membrane</keyword>
<keyword evidence="1" id="KW-1133">Transmembrane helix</keyword>
<organism evidence="2 3">
    <name type="scientific">Agromyces soli</name>
    <dbReference type="NCBI Taxonomy" id="659012"/>
    <lineage>
        <taxon>Bacteria</taxon>
        <taxon>Bacillati</taxon>
        <taxon>Actinomycetota</taxon>
        <taxon>Actinomycetes</taxon>
        <taxon>Micrococcales</taxon>
        <taxon>Microbacteriaceae</taxon>
        <taxon>Agromyces</taxon>
    </lineage>
</organism>
<keyword evidence="3" id="KW-1185">Reference proteome</keyword>
<proteinExistence type="predicted"/>
<evidence type="ECO:0000256" key="1">
    <source>
        <dbReference type="SAM" id="Phobius"/>
    </source>
</evidence>
<accession>A0ABY4AR94</accession>
<dbReference type="EMBL" id="CP094533">
    <property type="protein sequence ID" value="UOE25690.1"/>
    <property type="molecule type" value="Genomic_DNA"/>
</dbReference>
<dbReference type="RefSeq" id="WP_243568555.1">
    <property type="nucleotide sequence ID" value="NZ_BAAARD010000010.1"/>
</dbReference>
<protein>
    <submittedName>
        <fullName evidence="2">Uncharacterized protein</fullName>
    </submittedName>
</protein>
<reference evidence="2 3" key="1">
    <citation type="submission" date="2022-03" db="EMBL/GenBank/DDBJ databases">
        <title>Agromyces sp. isolated from the gut of P. brevitarsis seulensis larvae.</title>
        <authorList>
            <person name="Won M."/>
            <person name="Kwon S.-W."/>
        </authorList>
    </citation>
    <scope>NUCLEOTIDE SEQUENCE [LARGE SCALE GENOMIC DNA]</scope>
    <source>
        <strain evidence="2 3">KACC 16215</strain>
    </source>
</reference>
<evidence type="ECO:0000313" key="2">
    <source>
        <dbReference type="EMBL" id="UOE25690.1"/>
    </source>
</evidence>
<sequence length="49" mass="5642">MSETPRPSKPRRRRRRMSTARLAVVARRWGLLALIVLTAIGALVQFLIR</sequence>
<feature type="transmembrane region" description="Helical" evidence="1">
    <location>
        <begin position="21"/>
        <end position="48"/>
    </location>
</feature>
<dbReference type="Proteomes" id="UP000831304">
    <property type="component" value="Chromosome"/>
</dbReference>